<comment type="caution">
    <text evidence="1">The sequence shown here is derived from an EMBL/GenBank/DDBJ whole genome shotgun (WGS) entry which is preliminary data.</text>
</comment>
<evidence type="ECO:0000313" key="1">
    <source>
        <dbReference type="EMBL" id="MBW4548153.1"/>
    </source>
</evidence>
<dbReference type="AlphaFoldDB" id="A0A951PSW9"/>
<accession>A0A951PSW9</accession>
<reference evidence="1" key="1">
    <citation type="submission" date="2021-05" db="EMBL/GenBank/DDBJ databases">
        <authorList>
            <person name="Pietrasiak N."/>
            <person name="Ward R."/>
            <person name="Stajich J.E."/>
            <person name="Kurbessoian T."/>
        </authorList>
    </citation>
    <scope>NUCLEOTIDE SEQUENCE</scope>
    <source>
        <strain evidence="1">CPER-KK1</strain>
    </source>
</reference>
<dbReference type="Proteomes" id="UP000753908">
    <property type="component" value="Unassembled WGS sequence"/>
</dbReference>
<reference evidence="1" key="2">
    <citation type="journal article" date="2022" name="Microbiol. Resour. Announc.">
        <title>Metagenome Sequencing to Explore Phylogenomics of Terrestrial Cyanobacteria.</title>
        <authorList>
            <person name="Ward R.D."/>
            <person name="Stajich J.E."/>
            <person name="Johansen J.R."/>
            <person name="Huntemann M."/>
            <person name="Clum A."/>
            <person name="Foster B."/>
            <person name="Foster B."/>
            <person name="Roux S."/>
            <person name="Palaniappan K."/>
            <person name="Varghese N."/>
            <person name="Mukherjee S."/>
            <person name="Reddy T.B.K."/>
            <person name="Daum C."/>
            <person name="Copeland A."/>
            <person name="Chen I.A."/>
            <person name="Ivanova N.N."/>
            <person name="Kyrpides N.C."/>
            <person name="Shapiro N."/>
            <person name="Eloe-Fadrosh E.A."/>
            <person name="Pietrasiak N."/>
        </authorList>
    </citation>
    <scope>NUCLEOTIDE SEQUENCE</scope>
    <source>
        <strain evidence="1">CPER-KK1</strain>
    </source>
</reference>
<evidence type="ECO:0000313" key="2">
    <source>
        <dbReference type="Proteomes" id="UP000753908"/>
    </source>
</evidence>
<organism evidence="1 2">
    <name type="scientific">Symplocastrum torsivum CPER-KK1</name>
    <dbReference type="NCBI Taxonomy" id="450513"/>
    <lineage>
        <taxon>Bacteria</taxon>
        <taxon>Bacillati</taxon>
        <taxon>Cyanobacteriota</taxon>
        <taxon>Cyanophyceae</taxon>
        <taxon>Oscillatoriophycideae</taxon>
        <taxon>Oscillatoriales</taxon>
        <taxon>Microcoleaceae</taxon>
        <taxon>Symplocastrum</taxon>
    </lineage>
</organism>
<protein>
    <submittedName>
        <fullName evidence="1">Uncharacterized protein</fullName>
    </submittedName>
</protein>
<name>A0A951PSW9_9CYAN</name>
<dbReference type="EMBL" id="JAHHIF010000055">
    <property type="protein sequence ID" value="MBW4548153.1"/>
    <property type="molecule type" value="Genomic_DNA"/>
</dbReference>
<sequence length="291" mass="31629">MNDRFSKVRVASYAGVQPDDSAQMSWHTKGAAICASPQRFAIALAFFALLLPACSTNDPNAGGPTAQTNVETEEVAEETNELLGKSVTVRSEVEEKVGANSFTIGDDKLFGTEKVLVINASGEPTVLPEDIKLQVTGEVQKLVVADIEREYSLDLEPELEVEYKDRPVIVAQSIALAPEPGEVTKNPSAFYNKTIAVRAEVEDIIGPSSFTLDEDKLTSTQDLLVLNTAPGQTINDGQEVVVTGVLRPFVVTDIERDYDLNWDLTLQRKLEAEYSQKPALVAKSIFPAADD</sequence>
<gene>
    <name evidence="1" type="ORF">KME25_27480</name>
</gene>
<proteinExistence type="predicted"/>